<comment type="subcellular location">
    <subcellularLocation>
        <location evidence="2">Membrane</location>
        <topology evidence="2">Multi-pass membrane protein</topology>
    </subcellularLocation>
</comment>
<gene>
    <name evidence="14" type="ORF">SAMN05444392_107130</name>
</gene>
<evidence type="ECO:0000256" key="1">
    <source>
        <dbReference type="ARBA" id="ARBA00001947"/>
    </source>
</evidence>
<dbReference type="EMBL" id="FQVL01000007">
    <property type="protein sequence ID" value="SHF08961.1"/>
    <property type="molecule type" value="Genomic_DNA"/>
</dbReference>
<comment type="similarity">
    <text evidence="3">Belongs to the peptidase M50B family.</text>
</comment>
<dbReference type="GO" id="GO:0046872">
    <property type="term" value="F:metal ion binding"/>
    <property type="evidence" value="ECO:0007669"/>
    <property type="project" value="UniProtKB-KW"/>
</dbReference>
<evidence type="ECO:0000256" key="2">
    <source>
        <dbReference type="ARBA" id="ARBA00004141"/>
    </source>
</evidence>
<evidence type="ECO:0000256" key="12">
    <source>
        <dbReference type="SAM" id="Phobius"/>
    </source>
</evidence>
<evidence type="ECO:0000256" key="11">
    <source>
        <dbReference type="ARBA" id="ARBA00023136"/>
    </source>
</evidence>
<evidence type="ECO:0000313" key="14">
    <source>
        <dbReference type="EMBL" id="SHF08961.1"/>
    </source>
</evidence>
<keyword evidence="8" id="KW-0862">Zinc</keyword>
<dbReference type="AlphaFoldDB" id="A0A1M4YT80"/>
<organism evidence="14 15">
    <name type="scientific">Seinonella peptonophila</name>
    <dbReference type="NCBI Taxonomy" id="112248"/>
    <lineage>
        <taxon>Bacteria</taxon>
        <taxon>Bacillati</taxon>
        <taxon>Bacillota</taxon>
        <taxon>Bacilli</taxon>
        <taxon>Bacillales</taxon>
        <taxon>Thermoactinomycetaceae</taxon>
        <taxon>Seinonella</taxon>
    </lineage>
</organism>
<feature type="transmembrane region" description="Helical" evidence="12">
    <location>
        <begin position="20"/>
        <end position="53"/>
    </location>
</feature>
<accession>A0A1M4YT80</accession>
<dbReference type="GO" id="GO:0008237">
    <property type="term" value="F:metallopeptidase activity"/>
    <property type="evidence" value="ECO:0007669"/>
    <property type="project" value="UniProtKB-KW"/>
</dbReference>
<evidence type="ECO:0000256" key="4">
    <source>
        <dbReference type="ARBA" id="ARBA00022670"/>
    </source>
</evidence>
<keyword evidence="10" id="KW-0482">Metalloprotease</keyword>
<keyword evidence="7" id="KW-0378">Hydrolase</keyword>
<keyword evidence="6" id="KW-0479">Metal-binding</keyword>
<evidence type="ECO:0000259" key="13">
    <source>
        <dbReference type="Pfam" id="PF02163"/>
    </source>
</evidence>
<evidence type="ECO:0000313" key="15">
    <source>
        <dbReference type="Proteomes" id="UP000184476"/>
    </source>
</evidence>
<evidence type="ECO:0000256" key="10">
    <source>
        <dbReference type="ARBA" id="ARBA00023049"/>
    </source>
</evidence>
<dbReference type="CDD" id="cd06160">
    <property type="entry name" value="S2P-M50_like_2"/>
    <property type="match status" value="1"/>
</dbReference>
<evidence type="ECO:0000256" key="5">
    <source>
        <dbReference type="ARBA" id="ARBA00022692"/>
    </source>
</evidence>
<dbReference type="PANTHER" id="PTHR39188:SF3">
    <property type="entry name" value="STAGE IV SPORULATION PROTEIN FB"/>
    <property type="match status" value="1"/>
</dbReference>
<dbReference type="STRING" id="112248.SAMN05444392_107130"/>
<dbReference type="OrthoDB" id="9781963at2"/>
<feature type="transmembrane region" description="Helical" evidence="12">
    <location>
        <begin position="311"/>
        <end position="331"/>
    </location>
</feature>
<protein>
    <submittedName>
        <fullName evidence="14">Zn-dependent protease (Includes SpoIVFB)</fullName>
    </submittedName>
</protein>
<keyword evidence="4 14" id="KW-0645">Protease</keyword>
<feature type="domain" description="Peptidase M50" evidence="13">
    <location>
        <begin position="123"/>
        <end position="155"/>
    </location>
</feature>
<name>A0A1M4YT80_9BACL</name>
<keyword evidence="5 12" id="KW-0812">Transmembrane</keyword>
<proteinExistence type="inferred from homology"/>
<feature type="transmembrane region" description="Helical" evidence="12">
    <location>
        <begin position="156"/>
        <end position="185"/>
    </location>
</feature>
<evidence type="ECO:0000256" key="9">
    <source>
        <dbReference type="ARBA" id="ARBA00022989"/>
    </source>
</evidence>
<dbReference type="RefSeq" id="WP_073155135.1">
    <property type="nucleotide sequence ID" value="NZ_FQVL01000007.1"/>
</dbReference>
<evidence type="ECO:0000256" key="3">
    <source>
        <dbReference type="ARBA" id="ARBA00007931"/>
    </source>
</evidence>
<evidence type="ECO:0000256" key="6">
    <source>
        <dbReference type="ARBA" id="ARBA00022723"/>
    </source>
</evidence>
<evidence type="ECO:0000256" key="8">
    <source>
        <dbReference type="ARBA" id="ARBA00022833"/>
    </source>
</evidence>
<dbReference type="PANTHER" id="PTHR39188">
    <property type="entry name" value="MEMBRANE-ASSOCIATED ZINC METALLOPROTEASE M50B"/>
    <property type="match status" value="1"/>
</dbReference>
<feature type="transmembrane region" description="Helical" evidence="12">
    <location>
        <begin position="95"/>
        <end position="117"/>
    </location>
</feature>
<feature type="transmembrane region" description="Helical" evidence="12">
    <location>
        <begin position="123"/>
        <end position="144"/>
    </location>
</feature>
<evidence type="ECO:0000256" key="7">
    <source>
        <dbReference type="ARBA" id="ARBA00022801"/>
    </source>
</evidence>
<reference evidence="14 15" key="1">
    <citation type="submission" date="2016-11" db="EMBL/GenBank/DDBJ databases">
        <authorList>
            <person name="Jaros S."/>
            <person name="Januszkiewicz K."/>
            <person name="Wedrychowicz H."/>
        </authorList>
    </citation>
    <scope>NUCLEOTIDE SEQUENCE [LARGE SCALE GENOMIC DNA]</scope>
    <source>
        <strain evidence="14 15">DSM 44666</strain>
    </source>
</reference>
<feature type="domain" description="Peptidase M50" evidence="13">
    <location>
        <begin position="42"/>
        <end position="117"/>
    </location>
</feature>
<keyword evidence="15" id="KW-1185">Reference proteome</keyword>
<dbReference type="GO" id="GO:0016020">
    <property type="term" value="C:membrane"/>
    <property type="evidence" value="ECO:0007669"/>
    <property type="project" value="UniProtKB-SubCell"/>
</dbReference>
<dbReference type="GO" id="GO:0006508">
    <property type="term" value="P:proteolysis"/>
    <property type="evidence" value="ECO:0007669"/>
    <property type="project" value="UniProtKB-KW"/>
</dbReference>
<keyword evidence="11 12" id="KW-0472">Membrane</keyword>
<keyword evidence="9 12" id="KW-1133">Transmembrane helix</keyword>
<sequence length="341" mass="39416">MLSKSTGWRSIVDIFRLNRYGGTVLTMLISAIVYAYVYSWWFSIGFVLLLFTHEMGHVWAAREKGISVTAPAFIPFIGALISFRKLPENAQTEAFIAYGGPLIGTIGATTMFLIAWFTGRQELYWLAILGFLLNLFNLIPIAPLDGGRIVTAISRWLWLVGLLLGIGFMLFLKSYLMVMVLLFFVREWRLNHQDDGNKKFLLRSISKVNRAKLNQAEWDKLIQSLMNRSIQLDFHQFCQRSDRIVYTSISLPGVGEIKRLPEGQLNGEVFEVQLKEVKLKRRYVRLKMQIYFRRSFFHDNQYYQVPTKVRLAFGSAYVGLIIYLVSLTYYCSQVLADHPIF</sequence>
<dbReference type="Proteomes" id="UP000184476">
    <property type="component" value="Unassembled WGS sequence"/>
</dbReference>
<comment type="cofactor">
    <cofactor evidence="1">
        <name>Zn(2+)</name>
        <dbReference type="ChEBI" id="CHEBI:29105"/>
    </cofactor>
</comment>
<dbReference type="InterPro" id="IPR008915">
    <property type="entry name" value="Peptidase_M50"/>
</dbReference>
<dbReference type="Pfam" id="PF02163">
    <property type="entry name" value="Peptidase_M50"/>
    <property type="match status" value="2"/>
</dbReference>